<dbReference type="PANTHER" id="PTHR47595:SF1">
    <property type="entry name" value="MYB_SANT-LIKE DNA-BINDING DOMAIN-CONTAINING PROTEIN"/>
    <property type="match status" value="1"/>
</dbReference>
<accession>A0ABN7NVM5</accession>
<dbReference type="EMBL" id="CAJPIN010007813">
    <property type="protein sequence ID" value="CAG2058710.1"/>
    <property type="molecule type" value="Genomic_DNA"/>
</dbReference>
<sequence>MDTRRNSRPFWTKQETLYLINLMKEKNFFTLLQKKRYRTASIYKLMEEQMREAGSEKNHEQIRAKWKALKASYAAARKGISYSNNREVCPFEPELDALLGKRYNCNQSKEPDTSTDGLDDVTLNSADDAVAEDDITEYILEPICNGNSDTADNDNEPLFGRISPFRQVPKLYTKPPRRSDRKFFTNSVSETERVRNCHNFSHLKAQELKLKVDAAKDALTYAQECFRAKMKREDEAHQQKLRLEEESHRQKIRHAEDLHRLHVEKMRKDLGLVLREDIDLNQTSQGDTCNENILQYDTPMLEN</sequence>
<organism evidence="2 3">
    <name type="scientific">Timema podura</name>
    <name type="common">Walking stick</name>
    <dbReference type="NCBI Taxonomy" id="61482"/>
    <lineage>
        <taxon>Eukaryota</taxon>
        <taxon>Metazoa</taxon>
        <taxon>Ecdysozoa</taxon>
        <taxon>Arthropoda</taxon>
        <taxon>Hexapoda</taxon>
        <taxon>Insecta</taxon>
        <taxon>Pterygota</taxon>
        <taxon>Neoptera</taxon>
        <taxon>Polyneoptera</taxon>
        <taxon>Phasmatodea</taxon>
        <taxon>Timematodea</taxon>
        <taxon>Timematoidea</taxon>
        <taxon>Timematidae</taxon>
        <taxon>Timema</taxon>
    </lineage>
</organism>
<dbReference type="Proteomes" id="UP001153148">
    <property type="component" value="Unassembled WGS sequence"/>
</dbReference>
<comment type="caution">
    <text evidence="2">The sequence shown here is derived from an EMBL/GenBank/DDBJ whole genome shotgun (WGS) entry which is preliminary data.</text>
</comment>
<feature type="domain" description="Myb/SANT-like DNA-binding" evidence="1">
    <location>
        <begin position="9"/>
        <end position="98"/>
    </location>
</feature>
<keyword evidence="3" id="KW-1185">Reference proteome</keyword>
<dbReference type="Pfam" id="PF13837">
    <property type="entry name" value="Myb_DNA-bind_4"/>
    <property type="match status" value="1"/>
</dbReference>
<evidence type="ECO:0000259" key="1">
    <source>
        <dbReference type="Pfam" id="PF13837"/>
    </source>
</evidence>
<proteinExistence type="predicted"/>
<reference evidence="2" key="1">
    <citation type="submission" date="2021-03" db="EMBL/GenBank/DDBJ databases">
        <authorList>
            <person name="Tran Van P."/>
        </authorList>
    </citation>
    <scope>NUCLEOTIDE SEQUENCE</scope>
</reference>
<dbReference type="PANTHER" id="PTHR47595">
    <property type="entry name" value="HEAT SHOCK 70 KDA PROTEIN 14"/>
    <property type="match status" value="1"/>
</dbReference>
<dbReference type="InterPro" id="IPR044822">
    <property type="entry name" value="Myb_DNA-bind_4"/>
</dbReference>
<evidence type="ECO:0000313" key="2">
    <source>
        <dbReference type="EMBL" id="CAG2058710.1"/>
    </source>
</evidence>
<dbReference type="Gene3D" id="1.10.10.60">
    <property type="entry name" value="Homeodomain-like"/>
    <property type="match status" value="1"/>
</dbReference>
<name>A0ABN7NVM5_TIMPD</name>
<protein>
    <recommendedName>
        <fullName evidence="1">Myb/SANT-like DNA-binding domain-containing protein</fullName>
    </recommendedName>
</protein>
<evidence type="ECO:0000313" key="3">
    <source>
        <dbReference type="Proteomes" id="UP001153148"/>
    </source>
</evidence>
<gene>
    <name evidence="2" type="ORF">TPAB3V08_LOCUS5679</name>
</gene>